<reference evidence="7 8" key="1">
    <citation type="submission" date="2018-08" db="EMBL/GenBank/DDBJ databases">
        <title>Murine metabolic-syndrome-specific gut microbial biobank.</title>
        <authorList>
            <person name="Liu C."/>
        </authorList>
    </citation>
    <scope>NUCLEOTIDE SEQUENCE [LARGE SCALE GENOMIC DNA]</scope>
    <source>
        <strain evidence="7 8">28</strain>
    </source>
</reference>
<comment type="subcellular location">
    <subcellularLocation>
        <location evidence="1">Membrane</location>
        <topology evidence="1">Multi-pass membrane protein</topology>
    </subcellularLocation>
</comment>
<dbReference type="AlphaFoldDB" id="A0A845QK49"/>
<feature type="transmembrane region" description="Helical" evidence="6">
    <location>
        <begin position="278"/>
        <end position="300"/>
    </location>
</feature>
<dbReference type="Gene3D" id="1.10.4160.10">
    <property type="entry name" value="Hydantoin permease"/>
    <property type="match status" value="1"/>
</dbReference>
<feature type="transmembrane region" description="Helical" evidence="6">
    <location>
        <begin position="438"/>
        <end position="460"/>
    </location>
</feature>
<dbReference type="GO" id="GO:0005886">
    <property type="term" value="C:plasma membrane"/>
    <property type="evidence" value="ECO:0007669"/>
    <property type="project" value="TreeGrafter"/>
</dbReference>
<dbReference type="Proteomes" id="UP000446866">
    <property type="component" value="Unassembled WGS sequence"/>
</dbReference>
<feature type="transmembrane region" description="Helical" evidence="6">
    <location>
        <begin position="248"/>
        <end position="266"/>
    </location>
</feature>
<protein>
    <submittedName>
        <fullName evidence="7">Cytosine permease</fullName>
    </submittedName>
</protein>
<gene>
    <name evidence="7" type="ORF">D0435_07340</name>
</gene>
<feature type="transmembrane region" description="Helical" evidence="6">
    <location>
        <begin position="101"/>
        <end position="120"/>
    </location>
</feature>
<evidence type="ECO:0000313" key="8">
    <source>
        <dbReference type="Proteomes" id="UP000446866"/>
    </source>
</evidence>
<dbReference type="GO" id="GO:0015209">
    <property type="term" value="F:cytosine transmembrane transporter activity"/>
    <property type="evidence" value="ECO:0007669"/>
    <property type="project" value="InterPro"/>
</dbReference>
<dbReference type="EMBL" id="QXWK01000012">
    <property type="protein sequence ID" value="NBH61461.1"/>
    <property type="molecule type" value="Genomic_DNA"/>
</dbReference>
<dbReference type="CDD" id="cd11484">
    <property type="entry name" value="SLC-NCS1sbd_CobB-like"/>
    <property type="match status" value="1"/>
</dbReference>
<dbReference type="PANTHER" id="PTHR30569:SF0">
    <property type="entry name" value="CYTOSINE PERMEASE"/>
    <property type="match status" value="1"/>
</dbReference>
<feature type="transmembrane region" description="Helical" evidence="6">
    <location>
        <begin position="207"/>
        <end position="228"/>
    </location>
</feature>
<dbReference type="Pfam" id="PF02133">
    <property type="entry name" value="Transp_cyt_pur"/>
    <property type="match status" value="1"/>
</dbReference>
<dbReference type="PANTHER" id="PTHR30569">
    <property type="entry name" value="CYTOSINE TRANSPORTER CODB"/>
    <property type="match status" value="1"/>
</dbReference>
<feature type="transmembrane region" description="Helical" evidence="6">
    <location>
        <begin position="141"/>
        <end position="160"/>
    </location>
</feature>
<comment type="similarity">
    <text evidence="2">Belongs to the purine-cytosine permease (2.A.39) family.</text>
</comment>
<evidence type="ECO:0000256" key="3">
    <source>
        <dbReference type="ARBA" id="ARBA00022692"/>
    </source>
</evidence>
<evidence type="ECO:0000313" key="7">
    <source>
        <dbReference type="EMBL" id="NBH61461.1"/>
    </source>
</evidence>
<dbReference type="InterPro" id="IPR001248">
    <property type="entry name" value="Pur-cyt_permease"/>
</dbReference>
<keyword evidence="3 6" id="KW-0812">Transmembrane</keyword>
<feature type="transmembrane region" description="Helical" evidence="6">
    <location>
        <begin position="320"/>
        <end position="346"/>
    </location>
</feature>
<evidence type="ECO:0000256" key="5">
    <source>
        <dbReference type="ARBA" id="ARBA00023136"/>
    </source>
</evidence>
<feature type="transmembrane region" description="Helical" evidence="6">
    <location>
        <begin position="180"/>
        <end position="200"/>
    </location>
</feature>
<keyword evidence="5 6" id="KW-0472">Membrane</keyword>
<comment type="caution">
    <text evidence="7">The sequence shown here is derived from an EMBL/GenBank/DDBJ whole genome shotgun (WGS) entry which is preliminary data.</text>
</comment>
<keyword evidence="4 6" id="KW-1133">Transmembrane helix</keyword>
<sequence>MIVYVHKNIKTFSAIMPMTGDIPCCYTYYNAIIPLFILKGGNDMAEAKKSHVETITLEQVPDSEKKSWPSIAFIWAGNVICVPALMVGAMVSAGLNFKDSILAMFIGYGIVVVLMMLIAAQSAQTGRPTVMAVSRALGDRGSQYTLSLIIAISMIGWYGYQTIVCASSFCSLMQSSFGIAFPEWLACVLWGTLMLVTAFYGIGLTKILNVVSVPLLFVFLIYGVSIALGDGGAAVLSAYQPEGGGGMMVGITISVGGFISGAATCGDYNRYSKDGKSAALSCLFGVIPAGVGALACGAILSICSGDSDITVMFANVGLPAAGMLVLILATWTTNVGNAYSAGIAVVDIFKMRDDRRAIVTAICGIIGILFSLGGIVYYFVDFLSILSYLITPICAVLIADYWVMGRGKAEGWEPFPGVNWLGIIAWICGALTTYFDKFFIPELVGIAVTIVVYWILCTVVKNPKYNPFVKET</sequence>
<name>A0A845QK49_9FIRM</name>
<evidence type="ECO:0000256" key="1">
    <source>
        <dbReference type="ARBA" id="ARBA00004141"/>
    </source>
</evidence>
<evidence type="ECO:0000256" key="4">
    <source>
        <dbReference type="ARBA" id="ARBA00022989"/>
    </source>
</evidence>
<keyword evidence="8" id="KW-1185">Reference proteome</keyword>
<evidence type="ECO:0000256" key="2">
    <source>
        <dbReference type="ARBA" id="ARBA00008974"/>
    </source>
</evidence>
<feature type="transmembrane region" description="Helical" evidence="6">
    <location>
        <begin position="415"/>
        <end position="432"/>
    </location>
</feature>
<proteinExistence type="inferred from homology"/>
<feature type="transmembrane region" description="Helical" evidence="6">
    <location>
        <begin position="358"/>
        <end position="379"/>
    </location>
</feature>
<feature type="transmembrane region" description="Helical" evidence="6">
    <location>
        <begin position="72"/>
        <end position="95"/>
    </location>
</feature>
<feature type="transmembrane region" description="Helical" evidence="6">
    <location>
        <begin position="385"/>
        <end position="403"/>
    </location>
</feature>
<accession>A0A845QK49</accession>
<organism evidence="7 8">
    <name type="scientific">Anaerotruncus colihominis</name>
    <dbReference type="NCBI Taxonomy" id="169435"/>
    <lineage>
        <taxon>Bacteria</taxon>
        <taxon>Bacillati</taxon>
        <taxon>Bacillota</taxon>
        <taxon>Clostridia</taxon>
        <taxon>Eubacteriales</taxon>
        <taxon>Oscillospiraceae</taxon>
        <taxon>Anaerotruncus</taxon>
    </lineage>
</organism>
<evidence type="ECO:0000256" key="6">
    <source>
        <dbReference type="SAM" id="Phobius"/>
    </source>
</evidence>
<dbReference type="InterPro" id="IPR030191">
    <property type="entry name" value="CodB"/>
</dbReference>